<feature type="compositionally biased region" description="Basic and acidic residues" evidence="4">
    <location>
        <begin position="157"/>
        <end position="167"/>
    </location>
</feature>
<dbReference type="PANTHER" id="PTHR12919">
    <property type="entry name" value="30S RIBOSOMAL PROTEIN S16"/>
    <property type="match status" value="1"/>
</dbReference>
<dbReference type="InterPro" id="IPR020592">
    <property type="entry name" value="Ribosomal_bS16_CS"/>
</dbReference>
<dbReference type="Pfam" id="PF00886">
    <property type="entry name" value="Ribosomal_S16"/>
    <property type="match status" value="1"/>
</dbReference>
<keyword evidence="1 5" id="KW-0689">Ribosomal protein</keyword>
<evidence type="ECO:0000313" key="5">
    <source>
        <dbReference type="EMBL" id="OGZ20535.1"/>
    </source>
</evidence>
<evidence type="ECO:0000256" key="1">
    <source>
        <dbReference type="ARBA" id="ARBA00022980"/>
    </source>
</evidence>
<sequence>MLAIRLKRVGRTNDPSFRIIVQDHRRSPKKTRGVVEYVGSYNARYGKPQVNAERIQYWLSQGAQASDTVHNILVDTKVISEKKVNAHNKKTKVVKEVPVEAPKPVAEVKAPAPVVEEAPVAEAAPEPVVEVKEETPVAEAEAPATPETVAEVPAEEVVAKEEEAPAA</sequence>
<dbReference type="SUPFAM" id="SSF54565">
    <property type="entry name" value="Ribosomal protein S16"/>
    <property type="match status" value="1"/>
</dbReference>
<dbReference type="GO" id="GO:0006412">
    <property type="term" value="P:translation"/>
    <property type="evidence" value="ECO:0007669"/>
    <property type="project" value="InterPro"/>
</dbReference>
<accession>A0A1G2E458</accession>
<dbReference type="EMBL" id="MHLU01000012">
    <property type="protein sequence ID" value="OGZ20535.1"/>
    <property type="molecule type" value="Genomic_DNA"/>
</dbReference>
<comment type="caution">
    <text evidence="5">The sequence shown here is derived from an EMBL/GenBank/DDBJ whole genome shotgun (WGS) entry which is preliminary data.</text>
</comment>
<dbReference type="PANTHER" id="PTHR12919:SF20">
    <property type="entry name" value="SMALL RIBOSOMAL SUBUNIT PROTEIN BS16M"/>
    <property type="match status" value="1"/>
</dbReference>
<evidence type="ECO:0000256" key="4">
    <source>
        <dbReference type="SAM" id="MobiDB-lite"/>
    </source>
</evidence>
<gene>
    <name evidence="5" type="ORF">A2494_02935</name>
</gene>
<organism evidence="5 6">
    <name type="scientific">Candidatus Lloydbacteria bacterium RIFOXYC12_FULL_46_25</name>
    <dbReference type="NCBI Taxonomy" id="1798670"/>
    <lineage>
        <taxon>Bacteria</taxon>
        <taxon>Candidatus Lloydiibacteriota</taxon>
    </lineage>
</organism>
<feature type="compositionally biased region" description="Low complexity" evidence="4">
    <location>
        <begin position="137"/>
        <end position="156"/>
    </location>
</feature>
<dbReference type="Proteomes" id="UP000178106">
    <property type="component" value="Unassembled WGS sequence"/>
</dbReference>
<evidence type="ECO:0000313" key="6">
    <source>
        <dbReference type="Proteomes" id="UP000178106"/>
    </source>
</evidence>
<protein>
    <recommendedName>
        <fullName evidence="3">30S ribosomal protein S16</fullName>
    </recommendedName>
</protein>
<dbReference type="GO" id="GO:0005737">
    <property type="term" value="C:cytoplasm"/>
    <property type="evidence" value="ECO:0007669"/>
    <property type="project" value="UniProtKB-ARBA"/>
</dbReference>
<dbReference type="PROSITE" id="PS00732">
    <property type="entry name" value="RIBOSOMAL_S16"/>
    <property type="match status" value="1"/>
</dbReference>
<evidence type="ECO:0000256" key="3">
    <source>
        <dbReference type="ARBA" id="ARBA00035310"/>
    </source>
</evidence>
<dbReference type="GO" id="GO:0015935">
    <property type="term" value="C:small ribosomal subunit"/>
    <property type="evidence" value="ECO:0007669"/>
    <property type="project" value="TreeGrafter"/>
</dbReference>
<keyword evidence="2" id="KW-0687">Ribonucleoprotein</keyword>
<reference evidence="5 6" key="1">
    <citation type="journal article" date="2016" name="Nat. Commun.">
        <title>Thousands of microbial genomes shed light on interconnected biogeochemical processes in an aquifer system.</title>
        <authorList>
            <person name="Anantharaman K."/>
            <person name="Brown C.T."/>
            <person name="Hug L.A."/>
            <person name="Sharon I."/>
            <person name="Castelle C.J."/>
            <person name="Probst A.J."/>
            <person name="Thomas B.C."/>
            <person name="Singh A."/>
            <person name="Wilkins M.J."/>
            <person name="Karaoz U."/>
            <person name="Brodie E.L."/>
            <person name="Williams K.H."/>
            <person name="Hubbard S.S."/>
            <person name="Banfield J.F."/>
        </authorList>
    </citation>
    <scope>NUCLEOTIDE SEQUENCE [LARGE SCALE GENOMIC DNA]</scope>
</reference>
<name>A0A1G2E458_9BACT</name>
<dbReference type="Gene3D" id="3.30.1320.10">
    <property type="match status" value="1"/>
</dbReference>
<proteinExistence type="predicted"/>
<dbReference type="GO" id="GO:0003735">
    <property type="term" value="F:structural constituent of ribosome"/>
    <property type="evidence" value="ECO:0007669"/>
    <property type="project" value="InterPro"/>
</dbReference>
<dbReference type="InterPro" id="IPR023803">
    <property type="entry name" value="Ribosomal_bS16_dom_sf"/>
</dbReference>
<dbReference type="NCBIfam" id="TIGR00002">
    <property type="entry name" value="S16"/>
    <property type="match status" value="1"/>
</dbReference>
<dbReference type="AlphaFoldDB" id="A0A1G2E458"/>
<dbReference type="InterPro" id="IPR000307">
    <property type="entry name" value="Ribosomal_bS16"/>
</dbReference>
<evidence type="ECO:0000256" key="2">
    <source>
        <dbReference type="ARBA" id="ARBA00023274"/>
    </source>
</evidence>
<feature type="region of interest" description="Disordered" evidence="4">
    <location>
        <begin position="127"/>
        <end position="167"/>
    </location>
</feature>